<name>A0A024RV90_HYPJR</name>
<sequence>MLFFPQFQEFTLKVLVHLPPLIALITLIKSTKQQHHNAGTEQASSVASEHAMVEHPLLIRDEPEDLTPEQLEDARERFRALRTNYLQEDALVANVSRENQLIIYQHLVRDAFALAGVNSNDYPGCFAACVDKCLETRVLDTRAWSSWGGYREFAELANAAAKYTQETHKIHLPYAPFLVAAMAVRMLRKFEPRPEDQLTPLVINFQMFEHLQGVIKSWTPTTPVIMHTTLDYKNAKGQAKFDDPQRLAQTAGVVILIEEDDAITNKAGLTVECQEFVQPFVKPRPRDTVMVAVHIKRRLTRDEVAFEVDPTMDQLIAEYEKVQADELLDELTEHMVAVMPASRKLLLGAWAEVEGKKAVVDWVKKAKEDKTEVEWTESKLVPEEWSDMVQPHEHLETLLDITKDMDDAVRQRIASLVFGIRHYFITMRKRHMDKAEKEAMREMGGLSQGLLDKIKREIDQVFQEAIGEPSTYVSLTWIQGLYAQT</sequence>
<organism evidence="1 2">
    <name type="scientific">Hypocrea jecorina (strain ATCC 56765 / BCRC 32924 / NRRL 11460 / Rut C-30)</name>
    <name type="common">Trichoderma reesei</name>
    <dbReference type="NCBI Taxonomy" id="1344414"/>
    <lineage>
        <taxon>Eukaryota</taxon>
        <taxon>Fungi</taxon>
        <taxon>Dikarya</taxon>
        <taxon>Ascomycota</taxon>
        <taxon>Pezizomycotina</taxon>
        <taxon>Sordariomycetes</taxon>
        <taxon>Hypocreomycetidae</taxon>
        <taxon>Hypocreales</taxon>
        <taxon>Hypocreaceae</taxon>
        <taxon>Trichoderma</taxon>
    </lineage>
</organism>
<reference evidence="2" key="1">
    <citation type="journal article" date="2013" name="Ind. Biotechnol.">
        <title>Comparative genomics analysis of Trichoderma reesei strains.</title>
        <authorList>
            <person name="Koike H."/>
            <person name="Aerts A."/>
            <person name="LaButti K."/>
            <person name="Grigoriev I.V."/>
            <person name="Baker S.E."/>
        </authorList>
    </citation>
    <scope>NUCLEOTIDE SEQUENCE [LARGE SCALE GENOMIC DNA]</scope>
    <source>
        <strain evidence="2">ATCC 56765 / BCRC 32924 / NRRL 11460 / Rut C-30</strain>
    </source>
</reference>
<dbReference type="OrthoDB" id="4894528at2759"/>
<dbReference type="EMBL" id="KI911178">
    <property type="protein sequence ID" value="ETR97084.1"/>
    <property type="molecule type" value="Genomic_DNA"/>
</dbReference>
<dbReference type="KEGG" id="trr:M419DRAFT_39709"/>
<proteinExistence type="predicted"/>
<evidence type="ECO:0000313" key="1">
    <source>
        <dbReference type="EMBL" id="ETR97084.1"/>
    </source>
</evidence>
<dbReference type="HOGENOM" id="CLU_567476_0_0_1"/>
<dbReference type="AlphaFoldDB" id="A0A024RV90"/>
<gene>
    <name evidence="1" type="ORF">M419DRAFT_39709</name>
</gene>
<dbReference type="Proteomes" id="UP000024376">
    <property type="component" value="Unassembled WGS sequence"/>
</dbReference>
<evidence type="ECO:0000313" key="2">
    <source>
        <dbReference type="Proteomes" id="UP000024376"/>
    </source>
</evidence>
<accession>A0A024RV90</accession>
<protein>
    <submittedName>
        <fullName evidence="1">Uncharacterized protein</fullName>
    </submittedName>
</protein>